<evidence type="ECO:0000313" key="3">
    <source>
        <dbReference type="Proteomes" id="UP000294927"/>
    </source>
</evidence>
<protein>
    <recommendedName>
        <fullName evidence="4">PE family protein</fullName>
    </recommendedName>
</protein>
<name>A0A4R7VDT8_9PSEU</name>
<feature type="region of interest" description="Disordered" evidence="1">
    <location>
        <begin position="1"/>
        <end position="61"/>
    </location>
</feature>
<evidence type="ECO:0008006" key="4">
    <source>
        <dbReference type="Google" id="ProtNLM"/>
    </source>
</evidence>
<comment type="caution">
    <text evidence="2">The sequence shown here is derived from an EMBL/GenBank/DDBJ whole genome shotgun (WGS) entry which is preliminary data.</text>
</comment>
<dbReference type="RefSeq" id="WP_133905644.1">
    <property type="nucleotide sequence ID" value="NZ_SOCP01000010.1"/>
</dbReference>
<dbReference type="AlphaFoldDB" id="A0A4R7VDT8"/>
<organism evidence="2 3">
    <name type="scientific">Actinophytocola oryzae</name>
    <dbReference type="NCBI Taxonomy" id="502181"/>
    <lineage>
        <taxon>Bacteria</taxon>
        <taxon>Bacillati</taxon>
        <taxon>Actinomycetota</taxon>
        <taxon>Actinomycetes</taxon>
        <taxon>Pseudonocardiales</taxon>
        <taxon>Pseudonocardiaceae</taxon>
    </lineage>
</organism>
<evidence type="ECO:0000256" key="1">
    <source>
        <dbReference type="SAM" id="MobiDB-lite"/>
    </source>
</evidence>
<proteinExistence type="predicted"/>
<reference evidence="2 3" key="1">
    <citation type="submission" date="2019-03" db="EMBL/GenBank/DDBJ databases">
        <title>Genomic Encyclopedia of Archaeal and Bacterial Type Strains, Phase II (KMG-II): from individual species to whole genera.</title>
        <authorList>
            <person name="Goeker M."/>
        </authorList>
    </citation>
    <scope>NUCLEOTIDE SEQUENCE [LARGE SCALE GENOMIC DNA]</scope>
    <source>
        <strain evidence="2 3">DSM 45499</strain>
    </source>
</reference>
<accession>A0A4R7VDT8</accession>
<sequence length="174" mass="18843">MPAENLTVASTEDAPPPPPPMPEADAPPPPAEMPAPADPKPQAGTQQPTSLAAPAGKPDGWQVDSYELRAFTDAVVRARSYLDTVQAKVDRMQGAELTPQLGTSPVGQQLANKFDDRLNSADGLRAMLVEAMKRMEDFVTSAEEAARAYQEREDDTVDSFRRHDEHRPSVKHGG</sequence>
<evidence type="ECO:0000313" key="2">
    <source>
        <dbReference type="EMBL" id="TDV47159.1"/>
    </source>
</evidence>
<dbReference type="OrthoDB" id="3697109at2"/>
<feature type="compositionally biased region" description="Pro residues" evidence="1">
    <location>
        <begin position="14"/>
        <end position="39"/>
    </location>
</feature>
<feature type="region of interest" description="Disordered" evidence="1">
    <location>
        <begin position="143"/>
        <end position="174"/>
    </location>
</feature>
<feature type="compositionally biased region" description="Basic and acidic residues" evidence="1">
    <location>
        <begin position="158"/>
        <end position="168"/>
    </location>
</feature>
<dbReference type="Proteomes" id="UP000294927">
    <property type="component" value="Unassembled WGS sequence"/>
</dbReference>
<gene>
    <name evidence="2" type="ORF">CLV71_110343</name>
</gene>
<dbReference type="EMBL" id="SOCP01000010">
    <property type="protein sequence ID" value="TDV47159.1"/>
    <property type="molecule type" value="Genomic_DNA"/>
</dbReference>
<keyword evidence="3" id="KW-1185">Reference proteome</keyword>